<evidence type="ECO:0000313" key="5">
    <source>
        <dbReference type="EMBL" id="CUH76131.1"/>
    </source>
</evidence>
<dbReference type="InterPro" id="IPR046977">
    <property type="entry name" value="RsmC/RlmG"/>
</dbReference>
<feature type="domain" description="Methyltransferase small" evidence="4">
    <location>
        <begin position="157"/>
        <end position="319"/>
    </location>
</feature>
<keyword evidence="3" id="KW-0949">S-adenosyl-L-methionine</keyword>
<dbReference type="EMBL" id="CYSD01000012">
    <property type="protein sequence ID" value="CUH76131.1"/>
    <property type="molecule type" value="Genomic_DNA"/>
</dbReference>
<keyword evidence="2 5" id="KW-0808">Transferase</keyword>
<accession>A0A0P1G380</accession>
<dbReference type="EC" id="2.1.1.174" evidence="5"/>
<evidence type="ECO:0000256" key="1">
    <source>
        <dbReference type="ARBA" id="ARBA00022603"/>
    </source>
</evidence>
<dbReference type="Pfam" id="PF05175">
    <property type="entry name" value="MTS"/>
    <property type="match status" value="1"/>
</dbReference>
<dbReference type="RefSeq" id="WP_058288837.1">
    <property type="nucleotide sequence ID" value="NZ_CYSD01000012.1"/>
</dbReference>
<reference evidence="5 6" key="1">
    <citation type="submission" date="2015-09" db="EMBL/GenBank/DDBJ databases">
        <authorList>
            <consortium name="Swine Surveillance"/>
        </authorList>
    </citation>
    <scope>NUCLEOTIDE SEQUENCE [LARGE SCALE GENOMIC DNA]</scope>
    <source>
        <strain evidence="5 6">CECT 7557</strain>
    </source>
</reference>
<proteinExistence type="predicted"/>
<organism evidence="5 6">
    <name type="scientific">Tritonibacter multivorans</name>
    <dbReference type="NCBI Taxonomy" id="928856"/>
    <lineage>
        <taxon>Bacteria</taxon>
        <taxon>Pseudomonadati</taxon>
        <taxon>Pseudomonadota</taxon>
        <taxon>Alphaproteobacteria</taxon>
        <taxon>Rhodobacterales</taxon>
        <taxon>Paracoccaceae</taxon>
        <taxon>Tritonibacter</taxon>
    </lineage>
</organism>
<dbReference type="GO" id="GO:0052916">
    <property type="term" value="F:23S rRNA (guanine(1835)-N(2))-methyltransferase activity"/>
    <property type="evidence" value="ECO:0007669"/>
    <property type="project" value="UniProtKB-EC"/>
</dbReference>
<evidence type="ECO:0000313" key="6">
    <source>
        <dbReference type="Proteomes" id="UP000052022"/>
    </source>
</evidence>
<gene>
    <name evidence="5" type="primary">rlmG</name>
    <name evidence="5" type="ORF">TRM7557_00729</name>
</gene>
<dbReference type="OrthoDB" id="9816072at2"/>
<dbReference type="InterPro" id="IPR029063">
    <property type="entry name" value="SAM-dependent_MTases_sf"/>
</dbReference>
<dbReference type="PANTHER" id="PTHR47816">
    <property type="entry name" value="RIBOSOMAL RNA SMALL SUBUNIT METHYLTRANSFERASE C"/>
    <property type="match status" value="1"/>
</dbReference>
<keyword evidence="6" id="KW-1185">Reference proteome</keyword>
<dbReference type="AlphaFoldDB" id="A0A0P1G380"/>
<evidence type="ECO:0000256" key="2">
    <source>
        <dbReference type="ARBA" id="ARBA00022679"/>
    </source>
</evidence>
<dbReference type="Gene3D" id="3.40.50.150">
    <property type="entry name" value="Vaccinia Virus protein VP39"/>
    <property type="match status" value="2"/>
</dbReference>
<dbReference type="PANTHER" id="PTHR47816:SF4">
    <property type="entry name" value="RIBOSOMAL RNA SMALL SUBUNIT METHYLTRANSFERASE C"/>
    <property type="match status" value="1"/>
</dbReference>
<evidence type="ECO:0000259" key="4">
    <source>
        <dbReference type="Pfam" id="PF05175"/>
    </source>
</evidence>
<keyword evidence="1 5" id="KW-0489">Methyltransferase</keyword>
<name>A0A0P1G380_9RHOB</name>
<dbReference type="Proteomes" id="UP000052022">
    <property type="component" value="Unassembled WGS sequence"/>
</dbReference>
<dbReference type="SUPFAM" id="SSF53335">
    <property type="entry name" value="S-adenosyl-L-methionine-dependent methyltransferases"/>
    <property type="match status" value="1"/>
</dbReference>
<sequence>MSIRLTLAVEAQGFVVPEEGRVLVMQATAAHDLSALPRDRVLVVQPLKPDHDGWAAQGFAVAAEIPADERFAAAVVFATRAKAECRQRVAEAAAVTDGQLLLDGAKTEGIDSLLKELKKRTTPSAAISKAHGKAFWIEAGLDLADWLPGERAPVEGFVTAPGVFSADGVDPASRMLAAALPEKLGARVADLGAGWGYLSAAAFERAGVKSLDLVEANHVALICARQNVTDERASFHWADARDWGAKSSIDTVIMNPPFHSGRSAEPSLGQAFITNASRILVGSGRLYLVANRHLPYEATLDGAFAKVTEVAGDRSFKVLLAERPKRAR</sequence>
<protein>
    <submittedName>
        <fullName evidence="5">Ribosomal RNA large subunit methyltransferase G</fullName>
        <ecNumber evidence="5">2.1.1.174</ecNumber>
    </submittedName>
</protein>
<dbReference type="STRING" id="928856.SAMN04488049_10353"/>
<evidence type="ECO:0000256" key="3">
    <source>
        <dbReference type="ARBA" id="ARBA00022691"/>
    </source>
</evidence>
<dbReference type="CDD" id="cd02440">
    <property type="entry name" value="AdoMet_MTases"/>
    <property type="match status" value="1"/>
</dbReference>
<dbReference type="InterPro" id="IPR007848">
    <property type="entry name" value="Small_mtfrase_dom"/>
</dbReference>